<gene>
    <name evidence="1" type="primary">MRD1</name>
    <name evidence="1" type="ORF">LTS18_009785</name>
</gene>
<feature type="non-terminal residue" evidence="1">
    <location>
        <position position="1"/>
    </location>
</feature>
<evidence type="ECO:0000313" key="1">
    <source>
        <dbReference type="EMBL" id="KAK3077606.1"/>
    </source>
</evidence>
<organism evidence="1 2">
    <name type="scientific">Coniosporium uncinatum</name>
    <dbReference type="NCBI Taxonomy" id="93489"/>
    <lineage>
        <taxon>Eukaryota</taxon>
        <taxon>Fungi</taxon>
        <taxon>Dikarya</taxon>
        <taxon>Ascomycota</taxon>
        <taxon>Pezizomycotina</taxon>
        <taxon>Dothideomycetes</taxon>
        <taxon>Dothideomycetes incertae sedis</taxon>
        <taxon>Coniosporium</taxon>
    </lineage>
</organism>
<sequence>STWNWNSLYMNTDAVMSAVANRLGVSKSQLLDPTSSDQAVKLAHAETHVIQETKAYFESHGVDLESFAKRQRGETAILVKNIPAGISADELRKMFESHGDITRFLIPPNGTIAIVEFSQAPQSRSAFSALAYRKVKDSILFLEKAPKDLFTGPVKTSADATGATPKPAAGELLEGPDQVESMTLFVKNLNFDTSSARLTEVFKPLDGFLSARVKTKHDTKRGELSMGFGFAEFKSKTQAQAALAAMNGYNLDGHALVVKASKALDAADERRKEDNAKKLAAKKTKIVIKNIPFEASKSDIRKLLSPYGQLRSVRLPKKFDATTRGFAFCEFHSPREASDAISALRHTHLLGRRLVLDFAEEEPEDAEAEIEKMQKKVGSQVNKVTAARLTGSGRKKFNVAGDEGEAV</sequence>
<name>A0ACC3DLY8_9PEZI</name>
<accession>A0ACC3DLY8</accession>
<proteinExistence type="predicted"/>
<keyword evidence="2" id="KW-1185">Reference proteome</keyword>
<reference evidence="1" key="1">
    <citation type="submission" date="2024-09" db="EMBL/GenBank/DDBJ databases">
        <title>Black Yeasts Isolated from many extreme environments.</title>
        <authorList>
            <person name="Coleine C."/>
            <person name="Stajich J.E."/>
            <person name="Selbmann L."/>
        </authorList>
    </citation>
    <scope>NUCLEOTIDE SEQUENCE</scope>
    <source>
        <strain evidence="1">CCFEE 5737</strain>
    </source>
</reference>
<comment type="caution">
    <text evidence="1">The sequence shown here is derived from an EMBL/GenBank/DDBJ whole genome shotgun (WGS) entry which is preliminary data.</text>
</comment>
<protein>
    <submittedName>
        <fullName evidence="1">Multiple RNA-binding domain-containing protein 1</fullName>
    </submittedName>
</protein>
<dbReference type="Proteomes" id="UP001186974">
    <property type="component" value="Unassembled WGS sequence"/>
</dbReference>
<dbReference type="EMBL" id="JAWDJW010002678">
    <property type="protein sequence ID" value="KAK3077606.1"/>
    <property type="molecule type" value="Genomic_DNA"/>
</dbReference>
<evidence type="ECO:0000313" key="2">
    <source>
        <dbReference type="Proteomes" id="UP001186974"/>
    </source>
</evidence>